<dbReference type="InterPro" id="IPR027417">
    <property type="entry name" value="P-loop_NTPase"/>
</dbReference>
<evidence type="ECO:0000256" key="2">
    <source>
        <dbReference type="ARBA" id="ARBA00022448"/>
    </source>
</evidence>
<dbReference type="InterPro" id="IPR003593">
    <property type="entry name" value="AAA+_ATPase"/>
</dbReference>
<dbReference type="Pfam" id="PF00005">
    <property type="entry name" value="ABC_tran"/>
    <property type="match status" value="1"/>
</dbReference>
<evidence type="ECO:0000313" key="8">
    <source>
        <dbReference type="Proteomes" id="UP001500190"/>
    </source>
</evidence>
<keyword evidence="5" id="KW-0046">Antibiotic resistance</keyword>
<reference evidence="8" key="1">
    <citation type="journal article" date="2019" name="Int. J. Syst. Evol. Microbiol.">
        <title>The Global Catalogue of Microorganisms (GCM) 10K type strain sequencing project: providing services to taxonomists for standard genome sequencing and annotation.</title>
        <authorList>
            <consortium name="The Broad Institute Genomics Platform"/>
            <consortium name="The Broad Institute Genome Sequencing Center for Infectious Disease"/>
            <person name="Wu L."/>
            <person name="Ma J."/>
        </authorList>
    </citation>
    <scope>NUCLEOTIDE SEQUENCE [LARGE SCALE GENOMIC DNA]</scope>
    <source>
        <strain evidence="8">JCM 14304</strain>
    </source>
</reference>
<sequence>MTYRVPVRDGGLLAAARTLVRRQHRDVHAVRNVSFRIPAGQVVGFLGRNGAGKTTTLKILAGILHPTGGRVRVLGEVPWQRRNHYLREIALIRGSQPIGDAPELTVMDSFHYQQVLYDIGAAQFEHNLAELSELLDLGGILQRQVRALSLGERMRAGLALALVYRPKVLFLDEPTIGLDVSAARTIRTFLAEYSARTGATVLLTSHAMADVESLCPRLVLVDDGAIAFDGRRDELGSLFAPAKLIRVTVTDDEPDLTPYGEVLQRDGYQWLLRVGRSEVPATTARLLSRFAVADLSVEEPSLESVMDQAYQSLRRTTDLVS</sequence>
<dbReference type="Gene3D" id="3.40.50.300">
    <property type="entry name" value="P-loop containing nucleotide triphosphate hydrolases"/>
    <property type="match status" value="1"/>
</dbReference>
<evidence type="ECO:0000256" key="1">
    <source>
        <dbReference type="ARBA" id="ARBA00004202"/>
    </source>
</evidence>
<dbReference type="Proteomes" id="UP001500190">
    <property type="component" value="Unassembled WGS sequence"/>
</dbReference>
<keyword evidence="2" id="KW-0813">Transport</keyword>
<dbReference type="InterPro" id="IPR003439">
    <property type="entry name" value="ABC_transporter-like_ATP-bd"/>
</dbReference>
<dbReference type="GO" id="GO:0005524">
    <property type="term" value="F:ATP binding"/>
    <property type="evidence" value="ECO:0007669"/>
    <property type="project" value="UniProtKB-KW"/>
</dbReference>
<feature type="domain" description="ABC transporter" evidence="6">
    <location>
        <begin position="14"/>
        <end position="248"/>
    </location>
</feature>
<dbReference type="SUPFAM" id="SSF52540">
    <property type="entry name" value="P-loop containing nucleoside triphosphate hydrolases"/>
    <property type="match status" value="1"/>
</dbReference>
<evidence type="ECO:0000259" key="6">
    <source>
        <dbReference type="PROSITE" id="PS50893"/>
    </source>
</evidence>
<dbReference type="InterPro" id="IPR017871">
    <property type="entry name" value="ABC_transporter-like_CS"/>
</dbReference>
<dbReference type="SMART" id="SM00382">
    <property type="entry name" value="AAA"/>
    <property type="match status" value="1"/>
</dbReference>
<dbReference type="PANTHER" id="PTHR42711">
    <property type="entry name" value="ABC TRANSPORTER ATP-BINDING PROTEIN"/>
    <property type="match status" value="1"/>
</dbReference>
<dbReference type="PROSITE" id="PS50893">
    <property type="entry name" value="ABC_TRANSPORTER_2"/>
    <property type="match status" value="1"/>
</dbReference>
<evidence type="ECO:0000256" key="4">
    <source>
        <dbReference type="ARBA" id="ARBA00022840"/>
    </source>
</evidence>
<dbReference type="EMBL" id="BAAAND010000001">
    <property type="protein sequence ID" value="GAA1566030.1"/>
    <property type="molecule type" value="Genomic_DNA"/>
</dbReference>
<gene>
    <name evidence="7" type="ORF">GCM10009742_04170</name>
</gene>
<comment type="caution">
    <text evidence="7">The sequence shown here is derived from an EMBL/GenBank/DDBJ whole genome shotgun (WGS) entry which is preliminary data.</text>
</comment>
<accession>A0ABP4NSF7</accession>
<comment type="subcellular location">
    <subcellularLocation>
        <location evidence="1">Cell membrane</location>
        <topology evidence="1">Peripheral membrane protein</topology>
    </subcellularLocation>
</comment>
<dbReference type="PROSITE" id="PS00211">
    <property type="entry name" value="ABC_TRANSPORTER_1"/>
    <property type="match status" value="1"/>
</dbReference>
<evidence type="ECO:0000313" key="7">
    <source>
        <dbReference type="EMBL" id="GAA1566030.1"/>
    </source>
</evidence>
<evidence type="ECO:0000256" key="5">
    <source>
        <dbReference type="ARBA" id="ARBA00023251"/>
    </source>
</evidence>
<keyword evidence="8" id="KW-1185">Reference proteome</keyword>
<keyword evidence="4 7" id="KW-0067">ATP-binding</keyword>
<keyword evidence="3" id="KW-0547">Nucleotide-binding</keyword>
<evidence type="ECO:0000256" key="3">
    <source>
        <dbReference type="ARBA" id="ARBA00022741"/>
    </source>
</evidence>
<name>A0ABP4NSF7_9ACTN</name>
<dbReference type="InterPro" id="IPR050763">
    <property type="entry name" value="ABC_transporter_ATP-binding"/>
</dbReference>
<protein>
    <submittedName>
        <fullName evidence="7">ATP-binding cassette domain-containing protein</fullName>
    </submittedName>
</protein>
<proteinExistence type="predicted"/>
<organism evidence="7 8">
    <name type="scientific">Kribbella karoonensis</name>
    <dbReference type="NCBI Taxonomy" id="324851"/>
    <lineage>
        <taxon>Bacteria</taxon>
        <taxon>Bacillati</taxon>
        <taxon>Actinomycetota</taxon>
        <taxon>Actinomycetes</taxon>
        <taxon>Propionibacteriales</taxon>
        <taxon>Kribbellaceae</taxon>
        <taxon>Kribbella</taxon>
    </lineage>
</organism>
<dbReference type="PANTHER" id="PTHR42711:SF4">
    <property type="entry name" value="ABC TRANSPORTER RELATED"/>
    <property type="match status" value="1"/>
</dbReference>